<dbReference type="Proteomes" id="UP000382436">
    <property type="component" value="Unassembled WGS sequence"/>
</dbReference>
<name>A0A644SAH5_CAMCO</name>
<evidence type="ECO:0000313" key="1">
    <source>
        <dbReference type="EMBL" id="EAJ9198311.1"/>
    </source>
</evidence>
<reference evidence="1 2" key="1">
    <citation type="submission" date="2018-05" db="EMBL/GenBank/DDBJ databases">
        <authorList>
            <consortium name="PulseNet: The National Subtyping Network for Foodborne Disease Surveillance"/>
            <person name="Tarr C.L."/>
            <person name="Trees E."/>
            <person name="Katz L.S."/>
            <person name="Carleton-Romer H.A."/>
            <person name="Stroika S."/>
            <person name="Kucerova Z."/>
            <person name="Roache K.F."/>
            <person name="Sabol A.L."/>
            <person name="Besser J."/>
            <person name="Gerner-Smidt P."/>
        </authorList>
    </citation>
    <scope>NUCLEOTIDE SEQUENCE [LARGE SCALE GENOMIC DNA]</scope>
    <source>
        <strain evidence="1 2">PNUSAC001435</strain>
    </source>
</reference>
<comment type="caution">
    <text evidence="1">The sequence shown here is derived from an EMBL/GenBank/DDBJ whole genome shotgun (WGS) entry which is preliminary data.</text>
</comment>
<dbReference type="EMBL" id="AACBVJ010000032">
    <property type="protein sequence ID" value="EAJ9198311.1"/>
    <property type="molecule type" value="Genomic_DNA"/>
</dbReference>
<organism evidence="1 2">
    <name type="scientific">Campylobacter coli</name>
    <dbReference type="NCBI Taxonomy" id="195"/>
    <lineage>
        <taxon>Bacteria</taxon>
        <taxon>Pseudomonadati</taxon>
        <taxon>Campylobacterota</taxon>
        <taxon>Epsilonproteobacteria</taxon>
        <taxon>Campylobacterales</taxon>
        <taxon>Campylobacteraceae</taxon>
        <taxon>Campylobacter</taxon>
    </lineage>
</organism>
<gene>
    <name evidence="1" type="ORF">BZ274_09115</name>
</gene>
<protein>
    <submittedName>
        <fullName evidence="1">Uncharacterized protein</fullName>
    </submittedName>
</protein>
<sequence length="167" mass="19872">MIYSILDIDIIYFIYILIFIAVVCFFLWKSLEFVEELIKPKIRIILLCLSLICLVASYKLYSSFSYKTNSAKEEAIQNYMQAIESKIDPRFKDKFKEQFSSMPDTLGFNLCYENNYTGETCLNYLFYCENKIKDKIEIFEEEFLKIKTINNNINNRLNQGEKNESRN</sequence>
<proteinExistence type="predicted"/>
<evidence type="ECO:0000313" key="2">
    <source>
        <dbReference type="Proteomes" id="UP000382436"/>
    </source>
</evidence>
<accession>A0A644SAH5</accession>
<dbReference type="AlphaFoldDB" id="A0A644SAH5"/>